<evidence type="ECO:0000313" key="7">
    <source>
        <dbReference type="Proteomes" id="UP000435112"/>
    </source>
</evidence>
<evidence type="ECO:0000313" key="5">
    <source>
        <dbReference type="EMBL" id="KAE9025152.1"/>
    </source>
</evidence>
<evidence type="ECO:0000313" key="6">
    <source>
        <dbReference type="Proteomes" id="UP000429607"/>
    </source>
</evidence>
<feature type="compositionally biased region" description="Low complexity" evidence="1">
    <location>
        <begin position="793"/>
        <end position="808"/>
    </location>
</feature>
<dbReference type="Proteomes" id="UP000429607">
    <property type="component" value="Unassembled WGS sequence"/>
</dbReference>
<evidence type="ECO:0000313" key="4">
    <source>
        <dbReference type="EMBL" id="KAE9019755.1"/>
    </source>
</evidence>
<dbReference type="InterPro" id="IPR002048">
    <property type="entry name" value="EF_hand_dom"/>
</dbReference>
<proteinExistence type="predicted"/>
<feature type="compositionally biased region" description="Polar residues" evidence="1">
    <location>
        <begin position="890"/>
        <end position="918"/>
    </location>
</feature>
<name>A0A6A3M121_9STRA</name>
<evidence type="ECO:0000256" key="2">
    <source>
        <dbReference type="SAM" id="Phobius"/>
    </source>
</evidence>
<dbReference type="EMBL" id="QXFU01000812">
    <property type="protein sequence ID" value="KAE9019755.1"/>
    <property type="molecule type" value="Genomic_DNA"/>
</dbReference>
<dbReference type="AlphaFoldDB" id="A0A6A3M121"/>
<protein>
    <recommendedName>
        <fullName evidence="3">EF-hand domain-containing protein</fullName>
    </recommendedName>
</protein>
<comment type="caution">
    <text evidence="5">The sequence shown here is derived from an EMBL/GenBank/DDBJ whole genome shotgun (WGS) entry which is preliminary data.</text>
</comment>
<keyword evidence="2" id="KW-0472">Membrane</keyword>
<feature type="compositionally biased region" description="Polar residues" evidence="1">
    <location>
        <begin position="309"/>
        <end position="332"/>
    </location>
</feature>
<feature type="compositionally biased region" description="Polar residues" evidence="1">
    <location>
        <begin position="773"/>
        <end position="792"/>
    </location>
</feature>
<feature type="domain" description="EF-hand" evidence="3">
    <location>
        <begin position="95"/>
        <end position="121"/>
    </location>
</feature>
<dbReference type="InterPro" id="IPR018247">
    <property type="entry name" value="EF_Hand_1_Ca_BS"/>
</dbReference>
<feature type="compositionally biased region" description="Low complexity" evidence="1">
    <location>
        <begin position="445"/>
        <end position="454"/>
    </location>
</feature>
<gene>
    <name evidence="5" type="ORF">PR001_g12504</name>
    <name evidence="4" type="ORF">PR002_g12712</name>
</gene>
<dbReference type="PROSITE" id="PS00018">
    <property type="entry name" value="EF_HAND_1"/>
    <property type="match status" value="1"/>
</dbReference>
<feature type="region of interest" description="Disordered" evidence="1">
    <location>
        <begin position="273"/>
        <end position="363"/>
    </location>
</feature>
<dbReference type="PROSITE" id="PS50222">
    <property type="entry name" value="EF_HAND_2"/>
    <property type="match status" value="1"/>
</dbReference>
<sequence>MKSPSQYGSNRNEETSFIRRVAAPDRPNANRRQKKRLAMAGAAATLIGASAGVGYATLRATQTSAVAMPAEQQMAASLEVPDFVEAMGDPYYPSFDELDKDGDGIVSYTEYMKDLNEIWSDNREKIAESALPEVVKEDLNSQLDDKIESDTACVKKAMITSKKRQLTFDRSTINSLYYMLEVFCFDTPIEVPQKYMEMFPDTPVAPPTPVVPDVVAPSATEAATSAPIVIPTTGGGQQTVTLVGPPDNGQKKVEIETGGGVVTTTVTVQNTAKGDEKIDIPSPGGDTTTVIVPQDKIPDNNSGGGDTLAPQTDTQAPQSGTGTFTGTNQGPQSGMGDQYNTQAPQQQWPSQNSGGGGSQQQQTIDVYTPQGPATVTTDGPVINGKQDVTITTSDGSTTHTTADVIQTSGSTNTLVISTGSGGETTTVTVPQTNPQSGMGDQYNTQAPQQQWPNQNGGGGGSQQQQTIDVYTPQGPATVTTDGPVINGKQDVTITTSDGSTTHTTADVIQTSGSTNTLVISTGSGGETTTVTVPQTNAQSGTGDQYNTQAPQPQTGDNFDHEDHFHFDIPQVLIETVNGPVTVLFDGPIIDNRQMVTIINVDDSSTTLSLPVTANSDDKNEVEVPTGPGDATTMVEVPEWPAVDSLPKIRHVKPKQQQIAVDTPNGPVTVTTDGPVIDGKQQVTISDNNGDTTTTTVKVTTTTDGNSDLEIPTTNGQTTIVTIPQTSTQAPEVNVITADGPVKVTFDGSIHDGKQDITVTTSDGSKTKETVDVTQTSDGNNQLDISTGSGSQKTTVTVPQTSVQVPAQQRPSENGGGGSQKTIAIDTADGPAVVTFDGPVIDGKQQVTITDNQGNSDTTLVDVTQTSQGTKADIPTGSGGATTTVTVPSGDNTPTTSQDSNQASSGATGATVNTPQGPVTVTADGPVIDGKQDVTITTSTGTTTQMTAKVVQTSDSTSTLVISTGPGGQTTTVTVPTDNQTPPSGDTSDILKKLGEDDVDNGDKDFMTKDEFQLQIGSHFAEKIMALKEQTRAEDTETDKILKNQKKLEDCILEASEKFGYYGVYEQAPHFDNAVHWIDNDCLNQ</sequence>
<feature type="region of interest" description="Disordered" evidence="1">
    <location>
        <begin position="773"/>
        <end position="822"/>
    </location>
</feature>
<keyword evidence="2" id="KW-1133">Transmembrane helix</keyword>
<reference evidence="6 7" key="1">
    <citation type="submission" date="2018-09" db="EMBL/GenBank/DDBJ databases">
        <title>Genomic investigation of the strawberry pathogen Phytophthora fragariae indicates pathogenicity is determined by transcriptional variation in three key races.</title>
        <authorList>
            <person name="Adams T.M."/>
            <person name="Armitage A.D."/>
            <person name="Sobczyk M.K."/>
            <person name="Bates H.J."/>
            <person name="Dunwell J.M."/>
            <person name="Nellist C.F."/>
            <person name="Harrison R.J."/>
        </authorList>
    </citation>
    <scope>NUCLEOTIDE SEQUENCE [LARGE SCALE GENOMIC DNA]</scope>
    <source>
        <strain evidence="5 6">SCRP249</strain>
        <strain evidence="4 7">SCRP324</strain>
    </source>
</reference>
<dbReference type="GO" id="GO:0005509">
    <property type="term" value="F:calcium ion binding"/>
    <property type="evidence" value="ECO:0007669"/>
    <property type="project" value="InterPro"/>
</dbReference>
<feature type="compositionally biased region" description="Polar residues" evidence="1">
    <location>
        <begin position="1"/>
        <end position="10"/>
    </location>
</feature>
<feature type="region of interest" description="Disordered" evidence="1">
    <location>
        <begin position="962"/>
        <end position="988"/>
    </location>
</feature>
<keyword evidence="2" id="KW-0812">Transmembrane</keyword>
<organism evidence="5 6">
    <name type="scientific">Phytophthora rubi</name>
    <dbReference type="NCBI Taxonomy" id="129364"/>
    <lineage>
        <taxon>Eukaryota</taxon>
        <taxon>Sar</taxon>
        <taxon>Stramenopiles</taxon>
        <taxon>Oomycota</taxon>
        <taxon>Peronosporomycetes</taxon>
        <taxon>Peronosporales</taxon>
        <taxon>Peronosporaceae</taxon>
        <taxon>Phytophthora</taxon>
    </lineage>
</organism>
<feature type="region of interest" description="Disordered" evidence="1">
    <location>
        <begin position="1"/>
        <end position="32"/>
    </location>
</feature>
<feature type="region of interest" description="Disordered" evidence="1">
    <location>
        <begin position="434"/>
        <end position="466"/>
    </location>
</feature>
<dbReference type="EMBL" id="QXFV01000815">
    <property type="protein sequence ID" value="KAE9025152.1"/>
    <property type="molecule type" value="Genomic_DNA"/>
</dbReference>
<feature type="compositionally biased region" description="Low complexity" evidence="1">
    <location>
        <begin position="880"/>
        <end position="889"/>
    </location>
</feature>
<feature type="region of interest" description="Disordered" evidence="1">
    <location>
        <begin position="864"/>
        <end position="926"/>
    </location>
</feature>
<evidence type="ECO:0000259" key="3">
    <source>
        <dbReference type="PROSITE" id="PS50222"/>
    </source>
</evidence>
<dbReference type="Proteomes" id="UP000435112">
    <property type="component" value="Unassembled WGS sequence"/>
</dbReference>
<feature type="compositionally biased region" description="Low complexity" evidence="1">
    <location>
        <begin position="968"/>
        <end position="982"/>
    </location>
</feature>
<dbReference type="OrthoDB" id="167477at2759"/>
<feature type="transmembrane region" description="Helical" evidence="2">
    <location>
        <begin position="37"/>
        <end position="58"/>
    </location>
</feature>
<evidence type="ECO:0000256" key="1">
    <source>
        <dbReference type="SAM" id="MobiDB-lite"/>
    </source>
</evidence>
<accession>A0A6A3M121</accession>